<evidence type="ECO:0000313" key="2">
    <source>
        <dbReference type="Proteomes" id="UP001500064"/>
    </source>
</evidence>
<evidence type="ECO:0000313" key="1">
    <source>
        <dbReference type="EMBL" id="GAA1623895.1"/>
    </source>
</evidence>
<organism evidence="1 2">
    <name type="scientific">Nonomuraea maheshkhaliensis</name>
    <dbReference type="NCBI Taxonomy" id="419590"/>
    <lineage>
        <taxon>Bacteria</taxon>
        <taxon>Bacillati</taxon>
        <taxon>Actinomycetota</taxon>
        <taxon>Actinomycetes</taxon>
        <taxon>Streptosporangiales</taxon>
        <taxon>Streptosporangiaceae</taxon>
        <taxon>Nonomuraea</taxon>
    </lineage>
</organism>
<proteinExistence type="predicted"/>
<name>A0ABN2EZX0_9ACTN</name>
<dbReference type="Proteomes" id="UP001500064">
    <property type="component" value="Unassembled WGS sequence"/>
</dbReference>
<accession>A0ABN2EZX0</accession>
<keyword evidence="2" id="KW-1185">Reference proteome</keyword>
<dbReference type="RefSeq" id="WP_346103491.1">
    <property type="nucleotide sequence ID" value="NZ_BAAAMU010000011.1"/>
</dbReference>
<gene>
    <name evidence="1" type="ORF">GCM10009733_020670</name>
</gene>
<dbReference type="EMBL" id="BAAAMU010000011">
    <property type="protein sequence ID" value="GAA1623895.1"/>
    <property type="molecule type" value="Genomic_DNA"/>
</dbReference>
<protein>
    <recommendedName>
        <fullName evidence="3">GntR family transcriptional regulator</fullName>
    </recommendedName>
</protein>
<comment type="caution">
    <text evidence="1">The sequence shown here is derived from an EMBL/GenBank/DDBJ whole genome shotgun (WGS) entry which is preliminary data.</text>
</comment>
<evidence type="ECO:0008006" key="3">
    <source>
        <dbReference type="Google" id="ProtNLM"/>
    </source>
</evidence>
<sequence>MSFARRTDHTAKSLRWILTGPTGDIELRVTVRWAALLHHGEAEICPGEEIALLWRAADHDDELIWRSLEDAYPRLAVPADATGTTASTLVSSHSAALQKAAAWVEFATEHGTAADVQQAVEQHLAVVHELIRTQRSR</sequence>
<reference evidence="1 2" key="1">
    <citation type="journal article" date="2019" name="Int. J. Syst. Evol. Microbiol.">
        <title>The Global Catalogue of Microorganisms (GCM) 10K type strain sequencing project: providing services to taxonomists for standard genome sequencing and annotation.</title>
        <authorList>
            <consortium name="The Broad Institute Genomics Platform"/>
            <consortium name="The Broad Institute Genome Sequencing Center for Infectious Disease"/>
            <person name="Wu L."/>
            <person name="Ma J."/>
        </authorList>
    </citation>
    <scope>NUCLEOTIDE SEQUENCE [LARGE SCALE GENOMIC DNA]</scope>
    <source>
        <strain evidence="1 2">JCM 13929</strain>
    </source>
</reference>